<dbReference type="PANTHER" id="PTHR41913">
    <property type="entry name" value="DUF1684 DOMAIN-CONTAINING PROTEIN"/>
    <property type="match status" value="1"/>
</dbReference>
<dbReference type="Pfam" id="PF07920">
    <property type="entry name" value="DUF1684"/>
    <property type="match status" value="1"/>
</dbReference>
<dbReference type="AlphaFoldDB" id="A0A1H1L7K4"/>
<gene>
    <name evidence="1" type="ORF">SAMN04488552_0612</name>
</gene>
<dbReference type="Proteomes" id="UP000198858">
    <property type="component" value="Chromosome I"/>
</dbReference>
<dbReference type="RefSeq" id="WP_089661246.1">
    <property type="nucleotide sequence ID" value="NZ_LT629745.1"/>
</dbReference>
<organism evidence="1 2">
    <name type="scientific">Christiangramia echinicola</name>
    <dbReference type="NCBI Taxonomy" id="279359"/>
    <lineage>
        <taxon>Bacteria</taxon>
        <taxon>Pseudomonadati</taxon>
        <taxon>Bacteroidota</taxon>
        <taxon>Flavobacteriia</taxon>
        <taxon>Flavobacteriales</taxon>
        <taxon>Flavobacteriaceae</taxon>
        <taxon>Christiangramia</taxon>
    </lineage>
</organism>
<accession>A0A1H1L7K4</accession>
<keyword evidence="2" id="KW-1185">Reference proteome</keyword>
<name>A0A1H1L7K4_9FLAO</name>
<evidence type="ECO:0000313" key="1">
    <source>
        <dbReference type="EMBL" id="SDR70518.1"/>
    </source>
</evidence>
<evidence type="ECO:0000313" key="2">
    <source>
        <dbReference type="Proteomes" id="UP000198858"/>
    </source>
</evidence>
<sequence>MKFYFYILNLILIIIFQGTLIAQEPESIKSSREFQKELDHEYADPKESPLEAKDLKEFKGLDFFEVDASYIVKAEFVRTPSEPPFAMKTSTERLPIYVKYGELYFSLNGKDLKLNVYQNQDLVQDPKYFDYLFLPFTDLTNGDSTYAGGRYIDLRIPESNEVLIDFNKAYNPYCAYSGKYSCPVPPEENDLEVEIFAGVKSFDKH</sequence>
<reference evidence="1 2" key="1">
    <citation type="submission" date="2016-10" db="EMBL/GenBank/DDBJ databases">
        <authorList>
            <person name="Varghese N."/>
            <person name="Submissions S."/>
        </authorList>
    </citation>
    <scope>NUCLEOTIDE SEQUENCE [LARGE SCALE GENOMIC DNA]</scope>
    <source>
        <strain evidence="1 2">Mar_2010_102</strain>
    </source>
</reference>
<protein>
    <recommendedName>
        <fullName evidence="3">DUF1684 domain-containing protein</fullName>
    </recommendedName>
</protein>
<proteinExistence type="predicted"/>
<dbReference type="InterPro" id="IPR012467">
    <property type="entry name" value="DUF1684"/>
</dbReference>
<evidence type="ECO:0008006" key="3">
    <source>
        <dbReference type="Google" id="ProtNLM"/>
    </source>
</evidence>
<dbReference type="EMBL" id="LT629745">
    <property type="protein sequence ID" value="SDR70518.1"/>
    <property type="molecule type" value="Genomic_DNA"/>
</dbReference>
<dbReference type="PANTHER" id="PTHR41913:SF1">
    <property type="entry name" value="DUF1684 DOMAIN-CONTAINING PROTEIN"/>
    <property type="match status" value="1"/>
</dbReference>